<evidence type="ECO:0000256" key="15">
    <source>
        <dbReference type="PIRSR" id="PIRSR000114-2"/>
    </source>
</evidence>
<dbReference type="FunFam" id="3.40.50.720:FF:000019">
    <property type="entry name" value="Glycerol-3-phosphate dehydrogenase [NAD(P)+]"/>
    <property type="match status" value="1"/>
</dbReference>
<evidence type="ECO:0000256" key="14">
    <source>
        <dbReference type="PIRSR" id="PIRSR000114-1"/>
    </source>
</evidence>
<evidence type="ECO:0000313" key="22">
    <source>
        <dbReference type="Proteomes" id="UP000197424"/>
    </source>
</evidence>
<evidence type="ECO:0000256" key="4">
    <source>
        <dbReference type="ARBA" id="ARBA00023002"/>
    </source>
</evidence>
<feature type="binding site" evidence="13">
    <location>
        <position position="253"/>
    </location>
    <ligand>
        <name>sn-glycerol 3-phosphate</name>
        <dbReference type="ChEBI" id="CHEBI:57597"/>
    </ligand>
</feature>
<dbReference type="InterPro" id="IPR011128">
    <property type="entry name" value="G3P_DH_NAD-dep_N"/>
</dbReference>
<feature type="binding site" evidence="16">
    <location>
        <begin position="10"/>
        <end position="15"/>
    </location>
    <ligand>
        <name>NAD(+)</name>
        <dbReference type="ChEBI" id="CHEBI:57540"/>
    </ligand>
</feature>
<keyword evidence="3 13" id="KW-0521">NADP</keyword>
<evidence type="ECO:0000256" key="6">
    <source>
        <dbReference type="ARBA" id="ARBA00023098"/>
    </source>
</evidence>
<evidence type="ECO:0000256" key="3">
    <source>
        <dbReference type="ARBA" id="ARBA00022857"/>
    </source>
</evidence>
<dbReference type="GO" id="GO:0008654">
    <property type="term" value="P:phospholipid biosynthetic process"/>
    <property type="evidence" value="ECO:0007669"/>
    <property type="project" value="UniProtKB-KW"/>
</dbReference>
<feature type="binding site" evidence="13">
    <location>
        <position position="135"/>
    </location>
    <ligand>
        <name>sn-glycerol 3-phosphate</name>
        <dbReference type="ChEBI" id="CHEBI:57597"/>
    </ligand>
</feature>
<feature type="binding site" evidence="15">
    <location>
        <position position="106"/>
    </location>
    <ligand>
        <name>substrate</name>
    </ligand>
</feature>
<gene>
    <name evidence="13" type="primary">gpsA</name>
    <name evidence="21" type="ORF">LH440_12355</name>
    <name evidence="20" type="ORF">LHGZ1_3018</name>
</gene>
<keyword evidence="13" id="KW-0547">Nucleotide-binding</keyword>
<reference evidence="21 23" key="4">
    <citation type="submission" date="2021-10" db="EMBL/GenBank/DDBJ databases">
        <title>Whole-genome sequencing analysis of Laribacter hongkongensis: virulence gene profiles, carbohydrate-active enzyme prediction, and antimicrobial resistance characterization.</title>
        <authorList>
            <person name="Yuan P."/>
            <person name="Zhan Y."/>
            <person name="Chen D."/>
        </authorList>
    </citation>
    <scope>NUCLEOTIDE SEQUENCE [LARGE SCALE GENOMIC DNA]</scope>
    <source>
        <strain evidence="21 23">W67</strain>
    </source>
</reference>
<dbReference type="Pfam" id="PF01210">
    <property type="entry name" value="NAD_Gly3P_dh_N"/>
    <property type="match status" value="1"/>
</dbReference>
<keyword evidence="4 13" id="KW-0560">Oxidoreductase</keyword>
<dbReference type="InterPro" id="IPR008927">
    <property type="entry name" value="6-PGluconate_DH-like_C_sf"/>
</dbReference>
<evidence type="ECO:0000313" key="23">
    <source>
        <dbReference type="Proteomes" id="UP001200247"/>
    </source>
</evidence>
<protein>
    <recommendedName>
        <fullName evidence="11 13">Glycerol-3-phosphate dehydrogenase [NAD(P)+]</fullName>
        <ecNumber evidence="10 13">1.1.1.94</ecNumber>
    </recommendedName>
    <alternativeName>
        <fullName evidence="13">NAD(P)(+)-dependent glycerol-3-phosphate dehydrogenase</fullName>
    </alternativeName>
    <alternativeName>
        <fullName evidence="12 13">NAD(P)H-dependent dihydroxyacetone-phosphate reductase</fullName>
    </alternativeName>
</protein>
<evidence type="ECO:0000259" key="18">
    <source>
        <dbReference type="Pfam" id="PF01210"/>
    </source>
</evidence>
<feature type="binding site" evidence="13">
    <location>
        <position position="280"/>
    </location>
    <ligand>
        <name>NADPH</name>
        <dbReference type="ChEBI" id="CHEBI:57783"/>
    </ligand>
</feature>
<dbReference type="PANTHER" id="PTHR11728:SF1">
    <property type="entry name" value="GLYCEROL-3-PHOSPHATE DEHYDROGENASE [NAD(+)] 2, CHLOROPLASTIC"/>
    <property type="match status" value="1"/>
</dbReference>
<feature type="binding site" evidence="13">
    <location>
        <position position="14"/>
    </location>
    <ligand>
        <name>NADPH</name>
        <dbReference type="ChEBI" id="CHEBI:57783"/>
    </ligand>
</feature>
<feature type="binding site" evidence="13">
    <location>
        <position position="50"/>
    </location>
    <ligand>
        <name>NADPH</name>
        <dbReference type="ChEBI" id="CHEBI:57783"/>
    </ligand>
</feature>
<dbReference type="FunFam" id="1.10.1040.10:FF:000001">
    <property type="entry name" value="Glycerol-3-phosphate dehydrogenase [NAD(P)+]"/>
    <property type="match status" value="1"/>
</dbReference>
<evidence type="ECO:0000256" key="5">
    <source>
        <dbReference type="ARBA" id="ARBA00023027"/>
    </source>
</evidence>
<dbReference type="Pfam" id="PF07479">
    <property type="entry name" value="NAD_Gly3P_dh_C"/>
    <property type="match status" value="1"/>
</dbReference>
<reference evidence="20" key="1">
    <citation type="journal article" date="2017" name="J. Antimicrob. Chemother.">
        <title>Emergence and genomic analysis of MDR Laribacter hongkongensis strain HLGZ1 from Guangzhou, China.</title>
        <authorList>
            <person name="Wu H.K."/>
            <person name="Chen J.H."/>
            <person name="Yang L."/>
            <person name="Li A.R."/>
            <person name="Su D.H."/>
            <person name="Lin Y.P."/>
            <person name="Chen D.Q."/>
        </authorList>
    </citation>
    <scope>NUCLEOTIDE SEQUENCE</scope>
    <source>
        <strain evidence="20">HLGZ1</strain>
    </source>
</reference>
<keyword evidence="2 13" id="KW-0444">Lipid biosynthesis</keyword>
<evidence type="ECO:0000313" key="20">
    <source>
        <dbReference type="EMBL" id="ASJ25849.1"/>
    </source>
</evidence>
<dbReference type="PROSITE" id="PS00957">
    <property type="entry name" value="NAD_G3PDH"/>
    <property type="match status" value="1"/>
</dbReference>
<reference evidence="20" key="3">
    <citation type="submission" date="2017-06" db="EMBL/GenBank/DDBJ databases">
        <authorList>
            <person name="Kim H.J."/>
            <person name="Triplett B.A."/>
        </authorList>
    </citation>
    <scope>NUCLEOTIDE SEQUENCE</scope>
    <source>
        <strain evidence="20">HLGZ1</strain>
    </source>
</reference>
<dbReference type="InterPro" id="IPR013328">
    <property type="entry name" value="6PGD_dom2"/>
</dbReference>
<feature type="binding site" evidence="13">
    <location>
        <position position="254"/>
    </location>
    <ligand>
        <name>NADPH</name>
        <dbReference type="ChEBI" id="CHEBI:57783"/>
    </ligand>
</feature>
<dbReference type="GO" id="GO:0006650">
    <property type="term" value="P:glycerophospholipid metabolic process"/>
    <property type="evidence" value="ECO:0007669"/>
    <property type="project" value="UniProtKB-UniRule"/>
</dbReference>
<organism evidence="20 22">
    <name type="scientific">Laribacter hongkongensis</name>
    <dbReference type="NCBI Taxonomy" id="168471"/>
    <lineage>
        <taxon>Bacteria</taxon>
        <taxon>Pseudomonadati</taxon>
        <taxon>Pseudomonadota</taxon>
        <taxon>Betaproteobacteria</taxon>
        <taxon>Neisseriales</taxon>
        <taxon>Aquaspirillaceae</taxon>
        <taxon>Laribacter</taxon>
    </lineage>
</organism>
<feature type="binding site" evidence="13">
    <location>
        <position position="243"/>
    </location>
    <ligand>
        <name>sn-glycerol 3-phosphate</name>
        <dbReference type="ChEBI" id="CHEBI:57597"/>
    </ligand>
</feature>
<dbReference type="AlphaFoldDB" id="A0A248LMX4"/>
<feature type="domain" description="Glycerol-3-phosphate dehydrogenase NAD-dependent N-terminal" evidence="18">
    <location>
        <begin position="5"/>
        <end position="159"/>
    </location>
</feature>
<dbReference type="Gene3D" id="1.10.1040.10">
    <property type="entry name" value="N-(1-d-carboxylethyl)-l-norvaline Dehydrogenase, domain 2"/>
    <property type="match status" value="1"/>
</dbReference>
<feature type="binding site" evidence="15">
    <location>
        <begin position="254"/>
        <end position="255"/>
    </location>
    <ligand>
        <name>substrate</name>
    </ligand>
</feature>
<keyword evidence="13" id="KW-0963">Cytoplasm</keyword>
<comment type="function">
    <text evidence="13">Catalyzes the reduction of the glycolytic intermediate dihydroxyacetone phosphate (DHAP) to sn-glycerol 3-phosphate (G3P), the key precursor for phospholipid synthesis.</text>
</comment>
<evidence type="ECO:0000256" key="7">
    <source>
        <dbReference type="ARBA" id="ARBA00023209"/>
    </source>
</evidence>
<dbReference type="PIRSF" id="PIRSF000114">
    <property type="entry name" value="Glycerol-3-P_dh"/>
    <property type="match status" value="1"/>
</dbReference>
<dbReference type="GO" id="GO:0005829">
    <property type="term" value="C:cytosol"/>
    <property type="evidence" value="ECO:0007669"/>
    <property type="project" value="TreeGrafter"/>
</dbReference>
<dbReference type="OrthoDB" id="9812273at2"/>
<dbReference type="Proteomes" id="UP001200247">
    <property type="component" value="Unassembled WGS sequence"/>
</dbReference>
<dbReference type="GO" id="GO:0047952">
    <property type="term" value="F:glycerol-3-phosphate dehydrogenase [NAD(P)+] activity"/>
    <property type="evidence" value="ECO:0007669"/>
    <property type="project" value="UniProtKB-UniRule"/>
</dbReference>
<evidence type="ECO:0000256" key="17">
    <source>
        <dbReference type="RuleBase" id="RU000437"/>
    </source>
</evidence>
<feature type="binding site" evidence="13">
    <location>
        <position position="278"/>
    </location>
    <ligand>
        <name>NADPH</name>
        <dbReference type="ChEBI" id="CHEBI:57783"/>
    </ligand>
</feature>
<feature type="binding site" evidence="13">
    <location>
        <position position="255"/>
    </location>
    <ligand>
        <name>sn-glycerol 3-phosphate</name>
        <dbReference type="ChEBI" id="CHEBI:57597"/>
    </ligand>
</feature>
<dbReference type="SUPFAM" id="SSF48179">
    <property type="entry name" value="6-phosphogluconate dehydrogenase C-terminal domain-like"/>
    <property type="match status" value="1"/>
</dbReference>
<feature type="binding site" evidence="13">
    <location>
        <position position="33"/>
    </location>
    <ligand>
        <name>NADPH</name>
        <dbReference type="ChEBI" id="CHEBI:57783"/>
    </ligand>
</feature>
<comment type="pathway">
    <text evidence="13">Membrane lipid metabolism; glycerophospholipid metabolism.</text>
</comment>
<dbReference type="SUPFAM" id="SSF51735">
    <property type="entry name" value="NAD(P)-binding Rossmann-fold domains"/>
    <property type="match status" value="1"/>
</dbReference>
<feature type="binding site" evidence="13">
    <location>
        <position position="106"/>
    </location>
    <ligand>
        <name>NADPH</name>
        <dbReference type="ChEBI" id="CHEBI:57783"/>
    </ligand>
</feature>
<dbReference type="PANTHER" id="PTHR11728">
    <property type="entry name" value="GLYCEROL-3-PHOSPHATE DEHYDROGENASE"/>
    <property type="match status" value="1"/>
</dbReference>
<dbReference type="RefSeq" id="WP_088861559.1">
    <property type="nucleotide sequence ID" value="NZ_CP022115.1"/>
</dbReference>
<dbReference type="GO" id="GO:0046168">
    <property type="term" value="P:glycerol-3-phosphate catabolic process"/>
    <property type="evidence" value="ECO:0007669"/>
    <property type="project" value="InterPro"/>
</dbReference>
<dbReference type="NCBIfam" id="NF000942">
    <property type="entry name" value="PRK00094.1-4"/>
    <property type="match status" value="1"/>
</dbReference>
<keyword evidence="6 13" id="KW-0443">Lipid metabolism</keyword>
<dbReference type="Proteomes" id="UP000197424">
    <property type="component" value="Chromosome"/>
</dbReference>
<dbReference type="Gene3D" id="3.40.50.720">
    <property type="entry name" value="NAD(P)-binding Rossmann-like Domain"/>
    <property type="match status" value="1"/>
</dbReference>
<evidence type="ECO:0000256" key="8">
    <source>
        <dbReference type="ARBA" id="ARBA00023264"/>
    </source>
</evidence>
<evidence type="ECO:0000256" key="16">
    <source>
        <dbReference type="PIRSR" id="PIRSR000114-3"/>
    </source>
</evidence>
<evidence type="ECO:0000256" key="9">
    <source>
        <dbReference type="ARBA" id="ARBA00052716"/>
    </source>
</evidence>
<proteinExistence type="inferred from homology"/>
<feature type="binding site" evidence="13">
    <location>
        <position position="254"/>
    </location>
    <ligand>
        <name>sn-glycerol 3-phosphate</name>
        <dbReference type="ChEBI" id="CHEBI:57597"/>
    </ligand>
</feature>
<comment type="catalytic activity">
    <reaction evidence="13">
        <text>sn-glycerol 3-phosphate + NAD(+) = dihydroxyacetone phosphate + NADH + H(+)</text>
        <dbReference type="Rhea" id="RHEA:11092"/>
        <dbReference type="ChEBI" id="CHEBI:15378"/>
        <dbReference type="ChEBI" id="CHEBI:57540"/>
        <dbReference type="ChEBI" id="CHEBI:57597"/>
        <dbReference type="ChEBI" id="CHEBI:57642"/>
        <dbReference type="ChEBI" id="CHEBI:57945"/>
        <dbReference type="EC" id="1.1.1.94"/>
    </reaction>
</comment>
<dbReference type="GO" id="GO:0046167">
    <property type="term" value="P:glycerol-3-phosphate biosynthetic process"/>
    <property type="evidence" value="ECO:0007669"/>
    <property type="project" value="UniProtKB-UniRule"/>
</dbReference>
<dbReference type="GO" id="GO:0005975">
    <property type="term" value="P:carbohydrate metabolic process"/>
    <property type="evidence" value="ECO:0007669"/>
    <property type="project" value="InterPro"/>
</dbReference>
<keyword evidence="8 13" id="KW-1208">Phospholipid metabolism</keyword>
<feature type="binding site" evidence="13">
    <location>
        <position position="106"/>
    </location>
    <ligand>
        <name>sn-glycerol 3-phosphate</name>
        <dbReference type="ChEBI" id="CHEBI:57597"/>
    </ligand>
</feature>
<dbReference type="GO" id="GO:0051287">
    <property type="term" value="F:NAD binding"/>
    <property type="evidence" value="ECO:0007669"/>
    <property type="project" value="InterPro"/>
</dbReference>
<dbReference type="InterPro" id="IPR036291">
    <property type="entry name" value="NAD(P)-bd_dom_sf"/>
</dbReference>
<dbReference type="EMBL" id="JAJAXM010000024">
    <property type="protein sequence ID" value="MCG9026677.1"/>
    <property type="molecule type" value="Genomic_DNA"/>
</dbReference>
<reference evidence="22" key="2">
    <citation type="submission" date="2017-06" db="EMBL/GenBank/DDBJ databases">
        <title>Whole genome sequence of Laribacter hongkongensis LHGZ1.</title>
        <authorList>
            <person name="Chen D."/>
            <person name="Wu H."/>
            <person name="Chen J."/>
        </authorList>
    </citation>
    <scope>NUCLEOTIDE SEQUENCE [LARGE SCALE GENOMIC DNA]</scope>
    <source>
        <strain evidence="22">LHGZ1</strain>
    </source>
</reference>
<evidence type="ECO:0000256" key="2">
    <source>
        <dbReference type="ARBA" id="ARBA00022516"/>
    </source>
</evidence>
<feature type="binding site" evidence="13">
    <location>
        <position position="190"/>
    </location>
    <ligand>
        <name>sn-glycerol 3-phosphate</name>
        <dbReference type="ChEBI" id="CHEBI:57597"/>
    </ligand>
</feature>
<comment type="catalytic activity">
    <reaction evidence="9">
        <text>sn-glycerol 3-phosphate + NADP(+) = dihydroxyacetone phosphate + NADPH + H(+)</text>
        <dbReference type="Rhea" id="RHEA:11096"/>
        <dbReference type="ChEBI" id="CHEBI:15378"/>
        <dbReference type="ChEBI" id="CHEBI:57597"/>
        <dbReference type="ChEBI" id="CHEBI:57642"/>
        <dbReference type="ChEBI" id="CHEBI:57783"/>
        <dbReference type="ChEBI" id="CHEBI:58349"/>
        <dbReference type="EC" id="1.1.1.94"/>
    </reaction>
    <physiologicalReaction direction="right-to-left" evidence="9">
        <dbReference type="Rhea" id="RHEA:11098"/>
    </physiologicalReaction>
</comment>
<dbReference type="EMBL" id="CP022115">
    <property type="protein sequence ID" value="ASJ25849.1"/>
    <property type="molecule type" value="Genomic_DNA"/>
</dbReference>
<dbReference type="InterPro" id="IPR006109">
    <property type="entry name" value="G3P_DH_NAD-dep_C"/>
</dbReference>
<evidence type="ECO:0000313" key="21">
    <source>
        <dbReference type="EMBL" id="MCG9026677.1"/>
    </source>
</evidence>
<dbReference type="UniPathway" id="UPA00940"/>
<feature type="binding site" evidence="16">
    <location>
        <position position="139"/>
    </location>
    <ligand>
        <name>NAD(+)</name>
        <dbReference type="ChEBI" id="CHEBI:57540"/>
    </ligand>
</feature>
<evidence type="ECO:0000256" key="11">
    <source>
        <dbReference type="ARBA" id="ARBA00069372"/>
    </source>
</evidence>
<dbReference type="EC" id="1.1.1.94" evidence="10 13"/>
<name>A0A248LMX4_9NEIS</name>
<dbReference type="HAMAP" id="MF_00394">
    <property type="entry name" value="NAD_Glyc3P_dehydrog"/>
    <property type="match status" value="1"/>
</dbReference>
<dbReference type="NCBIfam" id="NF000940">
    <property type="entry name" value="PRK00094.1-2"/>
    <property type="match status" value="1"/>
</dbReference>
<feature type="binding site" evidence="16">
    <location>
        <position position="254"/>
    </location>
    <ligand>
        <name>NAD(+)</name>
        <dbReference type="ChEBI" id="CHEBI:57540"/>
    </ligand>
</feature>
<feature type="binding site" evidence="13">
    <location>
        <position position="139"/>
    </location>
    <ligand>
        <name>NADPH</name>
        <dbReference type="ChEBI" id="CHEBI:57783"/>
    </ligand>
</feature>
<accession>A0A248LMX4</accession>
<feature type="active site" description="Proton acceptor" evidence="13 14">
    <location>
        <position position="190"/>
    </location>
</feature>
<dbReference type="InterPro" id="IPR006168">
    <property type="entry name" value="G3P_DH_NAD-dep"/>
</dbReference>
<dbReference type="PRINTS" id="PR00077">
    <property type="entry name" value="GPDHDRGNASE"/>
</dbReference>
<evidence type="ECO:0000256" key="12">
    <source>
        <dbReference type="ARBA" id="ARBA00080511"/>
    </source>
</evidence>
<evidence type="ECO:0000256" key="10">
    <source>
        <dbReference type="ARBA" id="ARBA00066687"/>
    </source>
</evidence>
<keyword evidence="7 13" id="KW-0594">Phospholipid biosynthesis</keyword>
<feature type="binding site" evidence="13">
    <location>
        <position position="137"/>
    </location>
    <ligand>
        <name>sn-glycerol 3-phosphate</name>
        <dbReference type="ChEBI" id="CHEBI:57597"/>
    </ligand>
</feature>
<evidence type="ECO:0000256" key="1">
    <source>
        <dbReference type="ARBA" id="ARBA00011009"/>
    </source>
</evidence>
<comment type="caution">
    <text evidence="13">Lacks conserved residue(s) required for the propagation of feature annotation.</text>
</comment>
<evidence type="ECO:0000259" key="19">
    <source>
        <dbReference type="Pfam" id="PF07479"/>
    </source>
</evidence>
<evidence type="ECO:0000256" key="13">
    <source>
        <dbReference type="HAMAP-Rule" id="MF_00394"/>
    </source>
</evidence>
<comment type="similarity">
    <text evidence="1 13 17">Belongs to the NAD-dependent glycerol-3-phosphate dehydrogenase family.</text>
</comment>
<feature type="domain" description="Glycerol-3-phosphate dehydrogenase NAD-dependent C-terminal" evidence="19">
    <location>
        <begin position="179"/>
        <end position="319"/>
    </location>
</feature>
<keyword evidence="5 13" id="KW-0520">NAD</keyword>
<sequence length="330" mass="34319">MADHKLAVLGAGAWGTALAIAFARHQPVVMWARNPAQCADMAAARVNQRYLKECPFPEGLAVTADLGAALAKAELVIVATPIAGLRATLTAMRDAGHTPPILWACKGFEAGSGRLPHEVVAELWPADVPVGVLSGPSFAREVARDLPAAVTIASTDLAFAQATVARLHAPRLRLYANDDLTGVEVGAAVKNVMAIATGVSDGLGYGNNARAALITRGLAEVSRLAEAFGARPSTLMGLAGLGDLVLTCTGELSRNRTVGLLLAQGKHLDTILAELGHVAEGVPTTREVAALAERHGVDMPITRAVHAMLFEHASPDAVVTSLLAREPKTE</sequence>
<comment type="subcellular location">
    <subcellularLocation>
        <location evidence="13">Cytoplasm</location>
    </subcellularLocation>
</comment>